<proteinExistence type="predicted"/>
<organism evidence="2 3">
    <name type="scientific">Fibrisoma montanum</name>
    <dbReference type="NCBI Taxonomy" id="2305895"/>
    <lineage>
        <taxon>Bacteria</taxon>
        <taxon>Pseudomonadati</taxon>
        <taxon>Bacteroidota</taxon>
        <taxon>Cytophagia</taxon>
        <taxon>Cytophagales</taxon>
        <taxon>Spirosomataceae</taxon>
        <taxon>Fibrisoma</taxon>
    </lineage>
</organism>
<evidence type="ECO:0000256" key="1">
    <source>
        <dbReference type="SAM" id="Phobius"/>
    </source>
</evidence>
<keyword evidence="1" id="KW-1133">Transmembrane helix</keyword>
<dbReference type="Proteomes" id="UP000283523">
    <property type="component" value="Unassembled WGS sequence"/>
</dbReference>
<reference evidence="2 3" key="1">
    <citation type="submission" date="2018-08" db="EMBL/GenBank/DDBJ databases">
        <title>Fibrisoma montanum sp. nov., isolated from Danxia mountain soil.</title>
        <authorList>
            <person name="Huang Y."/>
        </authorList>
    </citation>
    <scope>NUCLEOTIDE SEQUENCE [LARGE SCALE GENOMIC DNA]</scope>
    <source>
        <strain evidence="2 3">HYT19</strain>
    </source>
</reference>
<comment type="caution">
    <text evidence="2">The sequence shown here is derived from an EMBL/GenBank/DDBJ whole genome shotgun (WGS) entry which is preliminary data.</text>
</comment>
<accession>A0A418MET0</accession>
<evidence type="ECO:0000313" key="2">
    <source>
        <dbReference type="EMBL" id="RIV25233.1"/>
    </source>
</evidence>
<dbReference type="EMBL" id="QXED01000002">
    <property type="protein sequence ID" value="RIV25233.1"/>
    <property type="molecule type" value="Genomic_DNA"/>
</dbReference>
<keyword evidence="1" id="KW-0472">Membrane</keyword>
<dbReference type="AlphaFoldDB" id="A0A418MET0"/>
<keyword evidence="1" id="KW-0812">Transmembrane</keyword>
<sequence length="65" mass="7539">MSQETLIFTFILLLLVSLNVALAERKGRKKETWFWITLFLGIFATVILLLADKVDQQPRKVVKAY</sequence>
<protein>
    <submittedName>
        <fullName evidence="2">Uncharacterized protein</fullName>
    </submittedName>
</protein>
<name>A0A418MET0_9BACT</name>
<gene>
    <name evidence="2" type="ORF">DYU11_07960</name>
</gene>
<evidence type="ECO:0000313" key="3">
    <source>
        <dbReference type="Proteomes" id="UP000283523"/>
    </source>
</evidence>
<feature type="transmembrane region" description="Helical" evidence="1">
    <location>
        <begin position="33"/>
        <end position="51"/>
    </location>
</feature>
<keyword evidence="3" id="KW-1185">Reference proteome</keyword>